<dbReference type="Proteomes" id="UP000503278">
    <property type="component" value="Chromosome"/>
</dbReference>
<feature type="domain" description="M23ase beta-sheet core" evidence="1">
    <location>
        <begin position="31"/>
        <end position="124"/>
    </location>
</feature>
<dbReference type="AlphaFoldDB" id="A0A7L5E6C2"/>
<dbReference type="InterPro" id="IPR050570">
    <property type="entry name" value="Cell_wall_metabolism_enzyme"/>
</dbReference>
<evidence type="ECO:0000313" key="2">
    <source>
        <dbReference type="EMBL" id="QJD95936.1"/>
    </source>
</evidence>
<keyword evidence="3" id="KW-1185">Reference proteome</keyword>
<evidence type="ECO:0000313" key="3">
    <source>
        <dbReference type="Proteomes" id="UP000503278"/>
    </source>
</evidence>
<dbReference type="InterPro" id="IPR016047">
    <property type="entry name" value="M23ase_b-sheet_dom"/>
</dbReference>
<dbReference type="InterPro" id="IPR011055">
    <property type="entry name" value="Dup_hybrid_motif"/>
</dbReference>
<dbReference type="Pfam" id="PF01551">
    <property type="entry name" value="Peptidase_M23"/>
    <property type="match status" value="1"/>
</dbReference>
<evidence type="ECO:0000259" key="1">
    <source>
        <dbReference type="Pfam" id="PF01551"/>
    </source>
</evidence>
<dbReference type="CDD" id="cd12797">
    <property type="entry name" value="M23_peptidase"/>
    <property type="match status" value="1"/>
</dbReference>
<protein>
    <submittedName>
        <fullName evidence="2">M23 family metallopeptidase</fullName>
    </submittedName>
</protein>
<dbReference type="KEGG" id="mrob:HH214_08640"/>
<sequence>MLALLVCLPLRHLHINSSYGYRWHPLTGRVQFHQGVDLHARHDTVFAVLDGAVRDASFDTRLGCYVALQHGAVETIYGHLSQAFVLKADSVTAGQPIGITGATGRVTGEHLHFAVRYRNRFINPLQFLRLLLR</sequence>
<gene>
    <name evidence="2" type="ORF">HH214_08640</name>
</gene>
<dbReference type="PANTHER" id="PTHR21666:SF270">
    <property type="entry name" value="MUREIN HYDROLASE ACTIVATOR ENVC"/>
    <property type="match status" value="1"/>
</dbReference>
<organism evidence="2 3">
    <name type="scientific">Mucilaginibacter robiniae</name>
    <dbReference type="NCBI Taxonomy" id="2728022"/>
    <lineage>
        <taxon>Bacteria</taxon>
        <taxon>Pseudomonadati</taxon>
        <taxon>Bacteroidota</taxon>
        <taxon>Sphingobacteriia</taxon>
        <taxon>Sphingobacteriales</taxon>
        <taxon>Sphingobacteriaceae</taxon>
        <taxon>Mucilaginibacter</taxon>
    </lineage>
</organism>
<reference evidence="2 3" key="1">
    <citation type="submission" date="2020-04" db="EMBL/GenBank/DDBJ databases">
        <title>Genome sequencing of novel species.</title>
        <authorList>
            <person name="Heo J."/>
            <person name="Kim S.-J."/>
            <person name="Kim J.-S."/>
            <person name="Hong S.-B."/>
            <person name="Kwon S.-W."/>
        </authorList>
    </citation>
    <scope>NUCLEOTIDE SEQUENCE [LARGE SCALE GENOMIC DNA]</scope>
    <source>
        <strain evidence="2 3">F39-2</strain>
    </source>
</reference>
<dbReference type="SUPFAM" id="SSF51261">
    <property type="entry name" value="Duplicated hybrid motif"/>
    <property type="match status" value="1"/>
</dbReference>
<proteinExistence type="predicted"/>
<dbReference type="RefSeq" id="WP_169606942.1">
    <property type="nucleotide sequence ID" value="NZ_CP051682.1"/>
</dbReference>
<accession>A0A7L5E6C2</accession>
<dbReference type="GO" id="GO:0004222">
    <property type="term" value="F:metalloendopeptidase activity"/>
    <property type="evidence" value="ECO:0007669"/>
    <property type="project" value="TreeGrafter"/>
</dbReference>
<name>A0A7L5E6C2_9SPHI</name>
<dbReference type="Gene3D" id="2.70.70.10">
    <property type="entry name" value="Glucose Permease (Domain IIA)"/>
    <property type="match status" value="1"/>
</dbReference>
<dbReference type="PANTHER" id="PTHR21666">
    <property type="entry name" value="PEPTIDASE-RELATED"/>
    <property type="match status" value="1"/>
</dbReference>
<dbReference type="EMBL" id="CP051682">
    <property type="protein sequence ID" value="QJD95936.1"/>
    <property type="molecule type" value="Genomic_DNA"/>
</dbReference>